<organism evidence="2 3">
    <name type="scientific">Paramuricea clavata</name>
    <name type="common">Red gorgonian</name>
    <name type="synonym">Violescent sea-whip</name>
    <dbReference type="NCBI Taxonomy" id="317549"/>
    <lineage>
        <taxon>Eukaryota</taxon>
        <taxon>Metazoa</taxon>
        <taxon>Cnidaria</taxon>
        <taxon>Anthozoa</taxon>
        <taxon>Octocorallia</taxon>
        <taxon>Malacalcyonacea</taxon>
        <taxon>Plexauridae</taxon>
        <taxon>Paramuricea</taxon>
    </lineage>
</organism>
<dbReference type="SUPFAM" id="SSF90112">
    <property type="entry name" value="Neurotransmitter-gated ion-channel transmembrane pore"/>
    <property type="match status" value="1"/>
</dbReference>
<dbReference type="PRINTS" id="PR00253">
    <property type="entry name" value="GABAARECEPTR"/>
</dbReference>
<dbReference type="GO" id="GO:0004888">
    <property type="term" value="F:transmembrane signaling receptor activity"/>
    <property type="evidence" value="ECO:0007669"/>
    <property type="project" value="InterPro"/>
</dbReference>
<dbReference type="Proteomes" id="UP001152795">
    <property type="component" value="Unassembled WGS sequence"/>
</dbReference>
<dbReference type="InterPro" id="IPR038050">
    <property type="entry name" value="Neuro_actylchol_rec"/>
</dbReference>
<dbReference type="GO" id="GO:0005216">
    <property type="term" value="F:monoatomic ion channel activity"/>
    <property type="evidence" value="ECO:0007669"/>
    <property type="project" value="InterPro"/>
</dbReference>
<dbReference type="InterPro" id="IPR036719">
    <property type="entry name" value="Neuro-gated_channel_TM_sf"/>
</dbReference>
<dbReference type="Pfam" id="PF02932">
    <property type="entry name" value="Neur_chan_memb"/>
    <property type="match status" value="1"/>
</dbReference>
<keyword evidence="2" id="KW-0675">Receptor</keyword>
<feature type="domain" description="Neurotransmitter-gated ion-channel transmembrane" evidence="1">
    <location>
        <begin position="73"/>
        <end position="158"/>
    </location>
</feature>
<proteinExistence type="predicted"/>
<protein>
    <submittedName>
        <fullName evidence="2">Gamma-aminobutyric acid receptor subunit gamma-2 isoform X2</fullName>
    </submittedName>
</protein>
<gene>
    <name evidence="2" type="ORF">PACLA_8A085232</name>
</gene>
<name>A0A6S7IP03_PARCT</name>
<dbReference type="GO" id="GO:0016020">
    <property type="term" value="C:membrane"/>
    <property type="evidence" value="ECO:0007669"/>
    <property type="project" value="InterPro"/>
</dbReference>
<dbReference type="InterPro" id="IPR006029">
    <property type="entry name" value="Neurotrans-gated_channel_TM"/>
</dbReference>
<dbReference type="InterPro" id="IPR006201">
    <property type="entry name" value="Neur_channel"/>
</dbReference>
<keyword evidence="3" id="KW-1185">Reference proteome</keyword>
<evidence type="ECO:0000259" key="1">
    <source>
        <dbReference type="Pfam" id="PF02932"/>
    </source>
</evidence>
<sequence>MLNGDSDEKISLEWEKKRCPVLFAGKYGSPQFKLFGSCPKVSTSIAYYAGRRFTALETYIEFSRRVTSFVFTVYVPAAMIVFLSTLSFWIRPSSVPARIALGITTVLSEATVMSAALNAYPTVSYLKALDLYTMVCFCFTFCVLIEYAIVHIMMVNKKMPFHHQDQGGQLEDDNGDEVENVEGQQNIKQTVDRYPSWTPTSNLKFESGCANGGFPLRKIPSRSFQAIFDPNLPPDQRQNYRRKPKMPAEEKRCKERQLLIDFGKWQFIMRTVDNVGKFFQPIEDIITEKLIPALTDRSHCSIEERKLLSLPTRYGGLNIVNQVEEVSLQLDASRKITEP</sequence>
<dbReference type="CDD" id="cd19049">
    <property type="entry name" value="LGIC_TM_anion"/>
    <property type="match status" value="1"/>
</dbReference>
<evidence type="ECO:0000313" key="3">
    <source>
        <dbReference type="Proteomes" id="UP001152795"/>
    </source>
</evidence>
<dbReference type="EMBL" id="CACRXK020005791">
    <property type="protein sequence ID" value="CAB4007422.1"/>
    <property type="molecule type" value="Genomic_DNA"/>
</dbReference>
<comment type="caution">
    <text evidence="2">The sequence shown here is derived from an EMBL/GenBank/DDBJ whole genome shotgun (WGS) entry which is preliminary data.</text>
</comment>
<dbReference type="Gene3D" id="1.20.58.390">
    <property type="entry name" value="Neurotransmitter-gated ion-channel transmembrane domain"/>
    <property type="match status" value="1"/>
</dbReference>
<dbReference type="AlphaFoldDB" id="A0A6S7IP03"/>
<reference evidence="2" key="1">
    <citation type="submission" date="2020-04" db="EMBL/GenBank/DDBJ databases">
        <authorList>
            <person name="Alioto T."/>
            <person name="Alioto T."/>
            <person name="Gomez Garrido J."/>
        </authorList>
    </citation>
    <scope>NUCLEOTIDE SEQUENCE</scope>
    <source>
        <strain evidence="2">A484AB</strain>
    </source>
</reference>
<dbReference type="OrthoDB" id="8173437at2759"/>
<evidence type="ECO:0000313" key="2">
    <source>
        <dbReference type="EMBL" id="CAB4007422.1"/>
    </source>
</evidence>
<accession>A0A6S7IP03</accession>
<dbReference type="InterPro" id="IPR006028">
    <property type="entry name" value="GABAA/Glycine_rcpt"/>
</dbReference>
<dbReference type="PANTHER" id="PTHR18945">
    <property type="entry name" value="NEUROTRANSMITTER GATED ION CHANNEL"/>
    <property type="match status" value="1"/>
</dbReference>